<dbReference type="PANTHER" id="PTHR43744">
    <property type="entry name" value="ABC TRANSPORTER PERMEASE PROTEIN MG189-RELATED-RELATED"/>
    <property type="match status" value="1"/>
</dbReference>
<keyword evidence="10" id="KW-1185">Reference proteome</keyword>
<keyword evidence="5 7" id="KW-1133">Transmembrane helix</keyword>
<feature type="transmembrane region" description="Helical" evidence="7">
    <location>
        <begin position="240"/>
        <end position="261"/>
    </location>
</feature>
<organism evidence="9 10">
    <name type="scientific">Paenibacillus psychroresistens</name>
    <dbReference type="NCBI Taxonomy" id="1778678"/>
    <lineage>
        <taxon>Bacteria</taxon>
        <taxon>Bacillati</taxon>
        <taxon>Bacillota</taxon>
        <taxon>Bacilli</taxon>
        <taxon>Bacillales</taxon>
        <taxon>Paenibacillaceae</taxon>
        <taxon>Paenibacillus</taxon>
    </lineage>
</organism>
<keyword evidence="2 7" id="KW-0813">Transport</keyword>
<keyword evidence="6 7" id="KW-0472">Membrane</keyword>
<feature type="transmembrane region" description="Helical" evidence="7">
    <location>
        <begin position="182"/>
        <end position="207"/>
    </location>
</feature>
<protein>
    <submittedName>
        <fullName evidence="9">Carbohydrate ABC transporter permease</fullName>
    </submittedName>
</protein>
<dbReference type="GO" id="GO:0055085">
    <property type="term" value="P:transmembrane transport"/>
    <property type="evidence" value="ECO:0007669"/>
    <property type="project" value="InterPro"/>
</dbReference>
<dbReference type="Gene3D" id="1.10.3720.10">
    <property type="entry name" value="MetI-like"/>
    <property type="match status" value="1"/>
</dbReference>
<evidence type="ECO:0000256" key="1">
    <source>
        <dbReference type="ARBA" id="ARBA00004651"/>
    </source>
</evidence>
<feature type="transmembrane region" description="Helical" evidence="7">
    <location>
        <begin position="75"/>
        <end position="94"/>
    </location>
</feature>
<dbReference type="PROSITE" id="PS50928">
    <property type="entry name" value="ABC_TM1"/>
    <property type="match status" value="1"/>
</dbReference>
<keyword evidence="3" id="KW-1003">Cell membrane</keyword>
<evidence type="ECO:0000256" key="2">
    <source>
        <dbReference type="ARBA" id="ARBA00022448"/>
    </source>
</evidence>
<feature type="domain" description="ABC transmembrane type-1" evidence="8">
    <location>
        <begin position="71"/>
        <end position="261"/>
    </location>
</feature>
<comment type="subcellular location">
    <subcellularLocation>
        <location evidence="1 7">Cell membrane</location>
        <topology evidence="1 7">Multi-pass membrane protein</topology>
    </subcellularLocation>
</comment>
<evidence type="ECO:0000313" key="9">
    <source>
        <dbReference type="EMBL" id="QGQ97517.1"/>
    </source>
</evidence>
<proteinExistence type="inferred from homology"/>
<evidence type="ECO:0000256" key="4">
    <source>
        <dbReference type="ARBA" id="ARBA00022692"/>
    </source>
</evidence>
<evidence type="ECO:0000256" key="7">
    <source>
        <dbReference type="RuleBase" id="RU363032"/>
    </source>
</evidence>
<dbReference type="EMBL" id="CP034235">
    <property type="protein sequence ID" value="QGQ97517.1"/>
    <property type="molecule type" value="Genomic_DNA"/>
</dbReference>
<dbReference type="CDD" id="cd06261">
    <property type="entry name" value="TM_PBP2"/>
    <property type="match status" value="1"/>
</dbReference>
<dbReference type="AlphaFoldDB" id="A0A6B8RNU4"/>
<evidence type="ECO:0000256" key="5">
    <source>
        <dbReference type="ARBA" id="ARBA00022989"/>
    </source>
</evidence>
<dbReference type="Pfam" id="PF00528">
    <property type="entry name" value="BPD_transp_1"/>
    <property type="match status" value="1"/>
</dbReference>
<dbReference type="OrthoDB" id="9771544at2"/>
<name>A0A6B8RNU4_9BACL</name>
<gene>
    <name evidence="9" type="ORF">EHS13_22820</name>
</gene>
<accession>A0A6B8RNU4</accession>
<evidence type="ECO:0000313" key="10">
    <source>
        <dbReference type="Proteomes" id="UP000426246"/>
    </source>
</evidence>
<keyword evidence="4 7" id="KW-0812">Transmembrane</keyword>
<evidence type="ECO:0000259" key="8">
    <source>
        <dbReference type="PROSITE" id="PS50928"/>
    </source>
</evidence>
<evidence type="ECO:0000256" key="6">
    <source>
        <dbReference type="ARBA" id="ARBA00023136"/>
    </source>
</evidence>
<reference evidence="10" key="1">
    <citation type="submission" date="2018-11" db="EMBL/GenBank/DDBJ databases">
        <title>Complete genome sequence of Paenibacillus sp. ML311-T8.</title>
        <authorList>
            <person name="Nam Y.-D."/>
            <person name="Kang J."/>
            <person name="Chung W.-H."/>
            <person name="Park Y.S."/>
        </authorList>
    </citation>
    <scope>NUCLEOTIDE SEQUENCE [LARGE SCALE GENOMIC DNA]</scope>
    <source>
        <strain evidence="10">ML311-T8</strain>
    </source>
</reference>
<feature type="transmembrane region" description="Helical" evidence="7">
    <location>
        <begin position="140"/>
        <end position="161"/>
    </location>
</feature>
<dbReference type="InterPro" id="IPR000515">
    <property type="entry name" value="MetI-like"/>
</dbReference>
<dbReference type="InterPro" id="IPR035906">
    <property type="entry name" value="MetI-like_sf"/>
</dbReference>
<dbReference type="PANTHER" id="PTHR43744:SF6">
    <property type="entry name" value="ABC TRANSPORTER PERMEASE PROTEIN YESQ-RELATED"/>
    <property type="match status" value="1"/>
</dbReference>
<dbReference type="RefSeq" id="WP_155702622.1">
    <property type="nucleotide sequence ID" value="NZ_CP034235.1"/>
</dbReference>
<feature type="transmembrane region" description="Helical" evidence="7">
    <location>
        <begin position="106"/>
        <end position="128"/>
    </location>
</feature>
<evidence type="ECO:0000256" key="3">
    <source>
        <dbReference type="ARBA" id="ARBA00022475"/>
    </source>
</evidence>
<sequence>MKRQKWIMRGINYSLLALISIVLLIPYMVMLTTALKDSSVVLSLPPQLIPANPHWSNFITALQRMDFFLLLRNTLIHTLSVIIGTLISCSIIAYGFARLQFAGKGFWFLVLIVTMIIPGQITMIPMYIMMRWVGWIDTFYPLIVPAFFGTPFFIFLTRQFFMTIPRELDDAATIDGCGPFRIFYKIMLPLVKPVLATITIFTFMGIWNDFLGPLIYLQSDKMKTLSLGLYVFQDSHSTEWNLLMAASLIVMLPCLIVFFFFQRFFIEGAVVSGIKG</sequence>
<feature type="transmembrane region" description="Helical" evidence="7">
    <location>
        <begin position="12"/>
        <end position="35"/>
    </location>
</feature>
<comment type="similarity">
    <text evidence="7">Belongs to the binding-protein-dependent transport system permease family.</text>
</comment>
<dbReference type="KEGG" id="ppsc:EHS13_22820"/>
<dbReference type="SUPFAM" id="SSF161098">
    <property type="entry name" value="MetI-like"/>
    <property type="match status" value="1"/>
</dbReference>
<dbReference type="GO" id="GO:0005886">
    <property type="term" value="C:plasma membrane"/>
    <property type="evidence" value="ECO:0007669"/>
    <property type="project" value="UniProtKB-SubCell"/>
</dbReference>
<dbReference type="Proteomes" id="UP000426246">
    <property type="component" value="Chromosome"/>
</dbReference>